<protein>
    <recommendedName>
        <fullName evidence="3">Transposase Tn5-like N-terminal domain-containing protein</fullName>
    </recommendedName>
</protein>
<evidence type="ECO:0008006" key="3">
    <source>
        <dbReference type="Google" id="ProtNLM"/>
    </source>
</evidence>
<organism evidence="1 2">
    <name type="scientific">Candidatus Accumulibacter proximus</name>
    <dbReference type="NCBI Taxonomy" id="2954385"/>
    <lineage>
        <taxon>Bacteria</taxon>
        <taxon>Pseudomonadati</taxon>
        <taxon>Pseudomonadota</taxon>
        <taxon>Betaproteobacteria</taxon>
        <taxon>Candidatus Accumulibacter</taxon>
    </lineage>
</organism>
<dbReference type="EMBL" id="JADJMH010000019">
    <property type="protein sequence ID" value="MBK7676409.1"/>
    <property type="molecule type" value="Genomic_DNA"/>
</dbReference>
<evidence type="ECO:0000313" key="2">
    <source>
        <dbReference type="Proteomes" id="UP000697998"/>
    </source>
</evidence>
<dbReference type="InterPro" id="IPR012337">
    <property type="entry name" value="RNaseH-like_sf"/>
</dbReference>
<dbReference type="Gene3D" id="1.10.740.10">
    <property type="entry name" value="Transferase Inhibitor Protein From Tn5, Chain"/>
    <property type="match status" value="1"/>
</dbReference>
<dbReference type="Proteomes" id="UP000697998">
    <property type="component" value="Unassembled WGS sequence"/>
</dbReference>
<sequence length="50" mass="5631">MVAQLGGYIGRAKDPYPGHQIMWHGYSELQSLREGLSLRHWTSDDNKACG</sequence>
<accession>A0A935PZW5</accession>
<comment type="caution">
    <text evidence="1">The sequence shown here is derived from an EMBL/GenBank/DDBJ whole genome shotgun (WGS) entry which is preliminary data.</text>
</comment>
<proteinExistence type="predicted"/>
<dbReference type="InterPro" id="IPR014737">
    <property type="entry name" value="Transposase_Tn5-like_C"/>
</dbReference>
<gene>
    <name evidence="1" type="ORF">IPJ27_17560</name>
</gene>
<evidence type="ECO:0000313" key="1">
    <source>
        <dbReference type="EMBL" id="MBK7676409.1"/>
    </source>
</evidence>
<reference evidence="1 2" key="1">
    <citation type="submission" date="2020-10" db="EMBL/GenBank/DDBJ databases">
        <title>Connecting structure to function with the recovery of over 1000 high-quality activated sludge metagenome-assembled genomes encoding full-length rRNA genes using long-read sequencing.</title>
        <authorList>
            <person name="Singleton C.M."/>
            <person name="Petriglieri F."/>
            <person name="Kristensen J.M."/>
            <person name="Kirkegaard R.H."/>
            <person name="Michaelsen T.Y."/>
            <person name="Andersen M.H."/>
            <person name="Karst S.M."/>
            <person name="Dueholm M.S."/>
            <person name="Nielsen P.H."/>
            <person name="Albertsen M."/>
        </authorList>
    </citation>
    <scope>NUCLEOTIDE SEQUENCE [LARGE SCALE GENOMIC DNA]</scope>
    <source>
        <strain evidence="1">EsbW_18-Q3-R4-48_BATAC.285</strain>
    </source>
</reference>
<dbReference type="AlphaFoldDB" id="A0A935PZW5"/>
<name>A0A935PZW5_9PROT</name>
<dbReference type="SUPFAM" id="SSF53098">
    <property type="entry name" value="Ribonuclease H-like"/>
    <property type="match status" value="1"/>
</dbReference>